<dbReference type="GO" id="GO:0003729">
    <property type="term" value="F:mRNA binding"/>
    <property type="evidence" value="ECO:0007669"/>
    <property type="project" value="InterPro"/>
</dbReference>
<dbReference type="InterPro" id="IPR044842">
    <property type="entry name" value="ALKBH9B/ALKBH10B-like"/>
</dbReference>
<dbReference type="EMBL" id="OU466860">
    <property type="protein sequence ID" value="CAH2057597.1"/>
    <property type="molecule type" value="Genomic_DNA"/>
</dbReference>
<protein>
    <submittedName>
        <fullName evidence="3">Uncharacterized protein</fullName>
    </submittedName>
</protein>
<dbReference type="Gene3D" id="2.60.120.590">
    <property type="entry name" value="Alpha-ketoglutarate-dependent dioxygenase AlkB-like"/>
    <property type="match status" value="1"/>
</dbReference>
<feature type="compositionally biased region" description="Basic and acidic residues" evidence="2">
    <location>
        <begin position="449"/>
        <end position="459"/>
    </location>
</feature>
<reference evidence="3 4" key="1">
    <citation type="submission" date="2022-03" db="EMBL/GenBank/DDBJ databases">
        <authorList>
            <person name="Nunn A."/>
            <person name="Chopra R."/>
            <person name="Nunn A."/>
            <person name="Contreras Garrido A."/>
        </authorList>
    </citation>
    <scope>NUCLEOTIDE SEQUENCE [LARGE SCALE GENOMIC DNA]</scope>
</reference>
<dbReference type="GO" id="GO:0006402">
    <property type="term" value="P:mRNA catabolic process"/>
    <property type="evidence" value="ECO:0007669"/>
    <property type="project" value="InterPro"/>
</dbReference>
<dbReference type="PANTHER" id="PTHR31447:SF8">
    <property type="entry name" value="OXIDOREDUCTASE, 2OG-FE(II) OXYGENASE FAMILY PROTEIN"/>
    <property type="match status" value="1"/>
</dbReference>
<keyword evidence="4" id="KW-1185">Reference proteome</keyword>
<dbReference type="Proteomes" id="UP000836841">
    <property type="component" value="Chromosome 4"/>
</dbReference>
<comment type="similarity">
    <text evidence="1">Belongs to the alkB family.</text>
</comment>
<gene>
    <name evidence="3" type="ORF">TAV2_LOCUS14464</name>
</gene>
<evidence type="ECO:0000313" key="4">
    <source>
        <dbReference type="Proteomes" id="UP000836841"/>
    </source>
</evidence>
<feature type="region of interest" description="Disordered" evidence="2">
    <location>
        <begin position="367"/>
        <end position="400"/>
    </location>
</feature>
<dbReference type="AlphaFoldDB" id="A0AAU9S7Y6"/>
<dbReference type="PANTHER" id="PTHR31447">
    <property type="entry name" value="HYDROXYPROLINE-RICH GLYCOPROTEIN FAMILY PROTEIN-RELATED"/>
    <property type="match status" value="1"/>
</dbReference>
<feature type="compositionally biased region" description="Basic and acidic residues" evidence="2">
    <location>
        <begin position="374"/>
        <end position="392"/>
    </location>
</feature>
<organism evidence="3 4">
    <name type="scientific">Thlaspi arvense</name>
    <name type="common">Field penny-cress</name>
    <dbReference type="NCBI Taxonomy" id="13288"/>
    <lineage>
        <taxon>Eukaryota</taxon>
        <taxon>Viridiplantae</taxon>
        <taxon>Streptophyta</taxon>
        <taxon>Embryophyta</taxon>
        <taxon>Tracheophyta</taxon>
        <taxon>Spermatophyta</taxon>
        <taxon>Magnoliopsida</taxon>
        <taxon>eudicotyledons</taxon>
        <taxon>Gunneridae</taxon>
        <taxon>Pentapetalae</taxon>
        <taxon>rosids</taxon>
        <taxon>malvids</taxon>
        <taxon>Brassicales</taxon>
        <taxon>Brassicaceae</taxon>
        <taxon>Thlaspideae</taxon>
        <taxon>Thlaspi</taxon>
    </lineage>
</organism>
<evidence type="ECO:0000313" key="3">
    <source>
        <dbReference type="EMBL" id="CAH2057597.1"/>
    </source>
</evidence>
<sequence length="551" mass="61888">MAETPASPITGSVAHPVLLSDSAAKDVMITWFRGEFAAANAIIDALCGHMIGSGEEYEGVMAAIHRRRLNWIPLLQMQQYHSISQVTLQLQAATAAKIHHKLLTHPQQQLNHDDDSPSSDVTDSGSREEERVEEAMTICWKHEEECEALMEQSKRFSAKEHTNVVKGLKLYEHVFTATQLSKLLDYVNGLREAGRNQELSGDTFVLFNKNTKGTKRELIQLGIPIFGNTTDEHSVAPIPILLQSVIDHLLQWRVIPDYKRPNGCVINFFDEEEHSQPFQKPPHVDQPLSTLVLSESTMVFGHRLGVDNDGNFRGSLTLPLKEGAPLVMLAPAPRRLDAGTGVFLPWTPPVSKKPAKHLPPRVQRLRLLSSAKSVADRESSQPEIGRMRRREDDDSSSSLRPPGICRRLFRFVVAKLGILGEKEEMNEEKRERNKLIKKGSRSDITIHFKQIEDSEEHSKSKNNSPGSSSQESERETVITLANGIKGPKKRLDDKGKRSLLSEPSHKQQITQPEAGKAPQPHRRLRPLLNDINKKSDAFIERTLEKMRKSLA</sequence>
<dbReference type="GO" id="GO:0032451">
    <property type="term" value="F:demethylase activity"/>
    <property type="evidence" value="ECO:0007669"/>
    <property type="project" value="InterPro"/>
</dbReference>
<accession>A0AAU9S7Y6</accession>
<evidence type="ECO:0000256" key="2">
    <source>
        <dbReference type="SAM" id="MobiDB-lite"/>
    </source>
</evidence>
<feature type="region of interest" description="Disordered" evidence="2">
    <location>
        <begin position="449"/>
        <end position="526"/>
    </location>
</feature>
<dbReference type="InterPro" id="IPR037151">
    <property type="entry name" value="AlkB-like_sf"/>
</dbReference>
<proteinExistence type="inferred from homology"/>
<name>A0AAU9S7Y6_THLAR</name>
<feature type="compositionally biased region" description="Low complexity" evidence="2">
    <location>
        <begin position="461"/>
        <end position="470"/>
    </location>
</feature>
<feature type="region of interest" description="Disordered" evidence="2">
    <location>
        <begin position="105"/>
        <end position="132"/>
    </location>
</feature>
<evidence type="ECO:0000256" key="1">
    <source>
        <dbReference type="ARBA" id="ARBA00007879"/>
    </source>
</evidence>